<keyword evidence="3" id="KW-1185">Reference proteome</keyword>
<sequence length="375" mass="43501">MDDPLLMRRRRRNLADEEGADEDYSLFLKNYVEYEEIDSGHRDLKANRGSANDFDQQLDSFLKHLWKDGKSYILLVEGSAGERCMYKYEFNEDLSSEGCNIQPKRRNLINGGVSERKECAASNIKSKKVLRNGNMAGKDGKHASKRRENYSRESSQPRELNCSEKPAEESELWDESYLVYMHHVRRDGDVVLLNCDDIKVRYQEDECEESSSSDLDILSPEDILKNKENNPFVSSRMTCMNLEAGDIRESVQSEFRQKLLGILKMPYNAEEYKDLWQKVHYRSLLEIKKEMRGGRERTYTTNVAGLSYLDQYPDLAGKLSSVKGDQLRTLNLLRGFFFYLSNLPMEGVFRPWQDPSCLLILPPLPHAVKRPRFST</sequence>
<feature type="region of interest" description="Disordered" evidence="1">
    <location>
        <begin position="130"/>
        <end position="167"/>
    </location>
</feature>
<reference evidence="2 3" key="1">
    <citation type="journal article" date="2023" name="Hortic Res">
        <title>Pangenome of water caltrop reveals structural variations and asymmetric subgenome divergence after allopolyploidization.</title>
        <authorList>
            <person name="Zhang X."/>
            <person name="Chen Y."/>
            <person name="Wang L."/>
            <person name="Yuan Y."/>
            <person name="Fang M."/>
            <person name="Shi L."/>
            <person name="Lu R."/>
            <person name="Comes H.P."/>
            <person name="Ma Y."/>
            <person name="Chen Y."/>
            <person name="Huang G."/>
            <person name="Zhou Y."/>
            <person name="Zheng Z."/>
            <person name="Qiu Y."/>
        </authorList>
    </citation>
    <scope>NUCLEOTIDE SEQUENCE [LARGE SCALE GENOMIC DNA]</scope>
    <source>
        <tissue evidence="2">Roots</tissue>
    </source>
</reference>
<dbReference type="PANTHER" id="PTHR34194:SF2">
    <property type="entry name" value="F14J8.16 PROTEIN"/>
    <property type="match status" value="1"/>
</dbReference>
<proteinExistence type="predicted"/>
<name>A0AAN7GWG3_9MYRT</name>
<evidence type="ECO:0000313" key="2">
    <source>
        <dbReference type="EMBL" id="KAK4744177.1"/>
    </source>
</evidence>
<dbReference type="Proteomes" id="UP001345219">
    <property type="component" value="Chromosome 9"/>
</dbReference>
<evidence type="ECO:0000313" key="3">
    <source>
        <dbReference type="Proteomes" id="UP001345219"/>
    </source>
</evidence>
<organism evidence="2 3">
    <name type="scientific">Trapa incisa</name>
    <dbReference type="NCBI Taxonomy" id="236973"/>
    <lineage>
        <taxon>Eukaryota</taxon>
        <taxon>Viridiplantae</taxon>
        <taxon>Streptophyta</taxon>
        <taxon>Embryophyta</taxon>
        <taxon>Tracheophyta</taxon>
        <taxon>Spermatophyta</taxon>
        <taxon>Magnoliopsida</taxon>
        <taxon>eudicotyledons</taxon>
        <taxon>Gunneridae</taxon>
        <taxon>Pentapetalae</taxon>
        <taxon>rosids</taxon>
        <taxon>malvids</taxon>
        <taxon>Myrtales</taxon>
        <taxon>Lythraceae</taxon>
        <taxon>Trapa</taxon>
    </lineage>
</organism>
<accession>A0AAN7GWG3</accession>
<dbReference type="PANTHER" id="PTHR34194">
    <property type="entry name" value="F14J8.16 PROTEIN"/>
    <property type="match status" value="1"/>
</dbReference>
<dbReference type="EMBL" id="JAXIOK010000022">
    <property type="protein sequence ID" value="KAK4744177.1"/>
    <property type="molecule type" value="Genomic_DNA"/>
</dbReference>
<gene>
    <name evidence="2" type="ORF">SAY87_010489</name>
</gene>
<comment type="caution">
    <text evidence="2">The sequence shown here is derived from an EMBL/GenBank/DDBJ whole genome shotgun (WGS) entry which is preliminary data.</text>
</comment>
<protein>
    <submittedName>
        <fullName evidence="2">Uncharacterized protein</fullName>
    </submittedName>
</protein>
<feature type="compositionally biased region" description="Basic and acidic residues" evidence="1">
    <location>
        <begin position="138"/>
        <end position="151"/>
    </location>
</feature>
<evidence type="ECO:0000256" key="1">
    <source>
        <dbReference type="SAM" id="MobiDB-lite"/>
    </source>
</evidence>
<dbReference type="AlphaFoldDB" id="A0AAN7GWG3"/>